<accession>A0ACA9SNF9</accession>
<protein>
    <submittedName>
        <fullName evidence="1">4743_t:CDS:1</fullName>
    </submittedName>
</protein>
<feature type="non-terminal residue" evidence="1">
    <location>
        <position position="1"/>
    </location>
</feature>
<organism evidence="1 2">
    <name type="scientific">Racocetra persica</name>
    <dbReference type="NCBI Taxonomy" id="160502"/>
    <lineage>
        <taxon>Eukaryota</taxon>
        <taxon>Fungi</taxon>
        <taxon>Fungi incertae sedis</taxon>
        <taxon>Mucoromycota</taxon>
        <taxon>Glomeromycotina</taxon>
        <taxon>Glomeromycetes</taxon>
        <taxon>Diversisporales</taxon>
        <taxon>Gigasporaceae</taxon>
        <taxon>Racocetra</taxon>
    </lineage>
</organism>
<dbReference type="EMBL" id="CAJVQC010131423">
    <property type="protein sequence ID" value="CAG8841722.1"/>
    <property type="molecule type" value="Genomic_DNA"/>
</dbReference>
<evidence type="ECO:0000313" key="2">
    <source>
        <dbReference type="Proteomes" id="UP000789920"/>
    </source>
</evidence>
<gene>
    <name evidence="1" type="ORF">RPERSI_LOCUS31997</name>
</gene>
<name>A0ACA9SNF9_9GLOM</name>
<reference evidence="1" key="1">
    <citation type="submission" date="2021-06" db="EMBL/GenBank/DDBJ databases">
        <authorList>
            <person name="Kallberg Y."/>
            <person name="Tangrot J."/>
            <person name="Rosling A."/>
        </authorList>
    </citation>
    <scope>NUCLEOTIDE SEQUENCE</scope>
    <source>
        <strain evidence="1">MA461A</strain>
    </source>
</reference>
<proteinExistence type="predicted"/>
<evidence type="ECO:0000313" key="1">
    <source>
        <dbReference type="EMBL" id="CAG8841722.1"/>
    </source>
</evidence>
<comment type="caution">
    <text evidence="1">The sequence shown here is derived from an EMBL/GenBank/DDBJ whole genome shotgun (WGS) entry which is preliminary data.</text>
</comment>
<sequence length="54" mass="6092">SSQTEKQGKMLANAFYGAVEDVLAIRSDCIYVRGELPLSILKATHKYKIKKYSQ</sequence>
<feature type="non-terminal residue" evidence="1">
    <location>
        <position position="54"/>
    </location>
</feature>
<keyword evidence="2" id="KW-1185">Reference proteome</keyword>
<dbReference type="Proteomes" id="UP000789920">
    <property type="component" value="Unassembled WGS sequence"/>
</dbReference>